<dbReference type="SUPFAM" id="SSF116734">
    <property type="entry name" value="DNA methylase specificity domain"/>
    <property type="match status" value="2"/>
</dbReference>
<comment type="caution">
    <text evidence="6">The sequence shown here is derived from an EMBL/GenBank/DDBJ whole genome shotgun (WGS) entry which is preliminary data.</text>
</comment>
<keyword evidence="3" id="KW-0238">DNA-binding</keyword>
<dbReference type="EMBL" id="SCWE01000001">
    <property type="protein sequence ID" value="TDM02759.1"/>
    <property type="molecule type" value="Genomic_DNA"/>
</dbReference>
<reference evidence="6 7" key="1">
    <citation type="submission" date="2019-01" db="EMBL/GenBank/DDBJ databases">
        <title>Draft genome sequences of the type strains of six Macrococcus species.</title>
        <authorList>
            <person name="Mazhar S."/>
            <person name="Altermann E."/>
            <person name="Hill C."/>
            <person name="Mcauliffe O."/>
        </authorList>
    </citation>
    <scope>NUCLEOTIDE SEQUENCE [LARGE SCALE GENOMIC DNA]</scope>
    <source>
        <strain evidence="6 7">CCM4809</strain>
    </source>
</reference>
<evidence type="ECO:0000259" key="5">
    <source>
        <dbReference type="Pfam" id="PF01420"/>
    </source>
</evidence>
<keyword evidence="2" id="KW-0680">Restriction system</keyword>
<dbReference type="InterPro" id="IPR044946">
    <property type="entry name" value="Restrct_endonuc_typeI_TRD_sf"/>
</dbReference>
<evidence type="ECO:0000256" key="2">
    <source>
        <dbReference type="ARBA" id="ARBA00022747"/>
    </source>
</evidence>
<evidence type="ECO:0000256" key="3">
    <source>
        <dbReference type="ARBA" id="ARBA00023125"/>
    </source>
</evidence>
<evidence type="ECO:0000256" key="1">
    <source>
        <dbReference type="ARBA" id="ARBA00010923"/>
    </source>
</evidence>
<comment type="similarity">
    <text evidence="1">Belongs to the type-I restriction system S methylase family.</text>
</comment>
<dbReference type="Proteomes" id="UP000295328">
    <property type="component" value="Unassembled WGS sequence"/>
</dbReference>
<keyword evidence="6" id="KW-0378">Hydrolase</keyword>
<keyword evidence="7" id="KW-1185">Reference proteome</keyword>
<keyword evidence="6" id="KW-0255">Endonuclease</keyword>
<name>A0A4R6BLT0_9STAP</name>
<dbReference type="PANTHER" id="PTHR30408">
    <property type="entry name" value="TYPE-1 RESTRICTION ENZYME ECOKI SPECIFICITY PROTEIN"/>
    <property type="match status" value="1"/>
</dbReference>
<dbReference type="GO" id="GO:0003677">
    <property type="term" value="F:DNA binding"/>
    <property type="evidence" value="ECO:0007669"/>
    <property type="project" value="UniProtKB-KW"/>
</dbReference>
<organism evidence="6 7">
    <name type="scientific">Macrococcus hajekii</name>
    <dbReference type="NCBI Taxonomy" id="198482"/>
    <lineage>
        <taxon>Bacteria</taxon>
        <taxon>Bacillati</taxon>
        <taxon>Bacillota</taxon>
        <taxon>Bacilli</taxon>
        <taxon>Bacillales</taxon>
        <taxon>Staphylococcaceae</taxon>
        <taxon>Macrococcus</taxon>
    </lineage>
</organism>
<dbReference type="InterPro" id="IPR000055">
    <property type="entry name" value="Restrct_endonuc_typeI_TRD"/>
</dbReference>
<evidence type="ECO:0000256" key="4">
    <source>
        <dbReference type="SAM" id="Coils"/>
    </source>
</evidence>
<dbReference type="Pfam" id="PF01420">
    <property type="entry name" value="Methylase_S"/>
    <property type="match status" value="2"/>
</dbReference>
<dbReference type="OrthoDB" id="9795776at2"/>
<dbReference type="GO" id="GO:0009307">
    <property type="term" value="P:DNA restriction-modification system"/>
    <property type="evidence" value="ECO:0007669"/>
    <property type="project" value="UniProtKB-KW"/>
</dbReference>
<protein>
    <submittedName>
        <fullName evidence="6">Restriction endonuclease subunit S</fullName>
    </submittedName>
</protein>
<keyword evidence="6" id="KW-0540">Nuclease</keyword>
<dbReference type="RefSeq" id="WP_133428848.1">
    <property type="nucleotide sequence ID" value="NZ_BMCC01000002.1"/>
</dbReference>
<dbReference type="AlphaFoldDB" id="A0A4R6BLT0"/>
<evidence type="ECO:0000313" key="6">
    <source>
        <dbReference type="EMBL" id="TDM02759.1"/>
    </source>
</evidence>
<feature type="coiled-coil region" evidence="4">
    <location>
        <begin position="174"/>
        <end position="201"/>
    </location>
</feature>
<dbReference type="PANTHER" id="PTHR30408:SF12">
    <property type="entry name" value="TYPE I RESTRICTION ENZYME MJAVIII SPECIFICITY SUBUNIT"/>
    <property type="match status" value="1"/>
</dbReference>
<proteinExistence type="inferred from homology"/>
<dbReference type="Gene3D" id="1.10.287.1120">
    <property type="entry name" value="Bipartite methylase S protein"/>
    <property type="match status" value="1"/>
</dbReference>
<evidence type="ECO:0000313" key="7">
    <source>
        <dbReference type="Proteomes" id="UP000295328"/>
    </source>
</evidence>
<gene>
    <name evidence="6" type="ORF">ERX37_01330</name>
</gene>
<keyword evidence="4" id="KW-0175">Coiled coil</keyword>
<feature type="domain" description="Type I restriction modification DNA specificity" evidence="5">
    <location>
        <begin position="253"/>
        <end position="391"/>
    </location>
</feature>
<dbReference type="GO" id="GO:0004519">
    <property type="term" value="F:endonuclease activity"/>
    <property type="evidence" value="ECO:0007669"/>
    <property type="project" value="UniProtKB-KW"/>
</dbReference>
<dbReference type="InterPro" id="IPR052021">
    <property type="entry name" value="Type-I_RS_S_subunit"/>
</dbReference>
<dbReference type="CDD" id="cd17286">
    <property type="entry name" value="RMtype1_S_Lla161ORF747P_TRD1-CR1_like"/>
    <property type="match status" value="1"/>
</dbReference>
<dbReference type="Gene3D" id="3.90.220.20">
    <property type="entry name" value="DNA methylase specificity domains"/>
    <property type="match status" value="2"/>
</dbReference>
<sequence>MSEKNENIPKRRFKEFENAPAWEQRELGKIGRISTGNTPSTKYADYYSEDGMLWITPTDIKNNITTSSERKLSVEGIQKARKAPGGSILVTCIASIGKNTLIEKECGYNQQINALAPYSKYDSYFLLTQSKFWSLKMSNIAASGTMQIVNKREFSKLNFLFPNNDEQIKIGKLFKELDNAITLHQRKLNKLKNTKEAYLNELFPAEGERKPKRRFSNYTDEWKSIRWSESVNISTEMVNPQEIQYQYLPHVGPGNIESFTGRILNNVKLVKDENLISGKFRFRPDDIVYGKINPQLAKYSYATFDGLTSADAYVLRSNRKLDQSFLYCILHTKYFYNYSVSVSKRSGMPKINRAELGIYEFFAPSLEEQRCIGKLFLRLDKTINNQYNKIEKLRNLKKSYLEELFV</sequence>
<accession>A0A4R6BLT0</accession>
<feature type="domain" description="Type I restriction modification DNA specificity" evidence="5">
    <location>
        <begin position="22"/>
        <end position="192"/>
    </location>
</feature>